<organism evidence="1 2">
    <name type="scientific">Armillaria gallica</name>
    <name type="common">Bulbous honey fungus</name>
    <name type="synonym">Armillaria bulbosa</name>
    <dbReference type="NCBI Taxonomy" id="47427"/>
    <lineage>
        <taxon>Eukaryota</taxon>
        <taxon>Fungi</taxon>
        <taxon>Dikarya</taxon>
        <taxon>Basidiomycota</taxon>
        <taxon>Agaricomycotina</taxon>
        <taxon>Agaricomycetes</taxon>
        <taxon>Agaricomycetidae</taxon>
        <taxon>Agaricales</taxon>
        <taxon>Marasmiineae</taxon>
        <taxon>Physalacriaceae</taxon>
        <taxon>Armillaria</taxon>
    </lineage>
</organism>
<evidence type="ECO:0000313" key="2">
    <source>
        <dbReference type="Proteomes" id="UP000217790"/>
    </source>
</evidence>
<accession>A0A2H3DCM6</accession>
<sequence length="178" mass="20717">MYPNKRQMEYIHHTMSVDGKLTDEAGVQIAQMVINNEQHNHHDDTTTVGDQMNWATWIDKGKAKETGTHQPKDIPSPRQHWYDEYKELLQGVPDAMPPYRMVNHEIPLIDLDKCLNVLQDEFDDKVNWYTHAGWWELTSASQAMPVMCVFKKDKHLCMVVDCQQHNENTAKDVTPMPD</sequence>
<dbReference type="EMBL" id="KZ293687">
    <property type="protein sequence ID" value="PBK86003.1"/>
    <property type="molecule type" value="Genomic_DNA"/>
</dbReference>
<dbReference type="Proteomes" id="UP000217790">
    <property type="component" value="Unassembled WGS sequence"/>
</dbReference>
<dbReference type="STRING" id="47427.A0A2H3DCM6"/>
<dbReference type="Gene3D" id="3.10.10.10">
    <property type="entry name" value="HIV Type 1 Reverse Transcriptase, subunit A, domain 1"/>
    <property type="match status" value="1"/>
</dbReference>
<dbReference type="InParanoid" id="A0A2H3DCM6"/>
<reference evidence="2" key="1">
    <citation type="journal article" date="2017" name="Nat. Ecol. Evol.">
        <title>Genome expansion and lineage-specific genetic innovations in the forest pathogenic fungi Armillaria.</title>
        <authorList>
            <person name="Sipos G."/>
            <person name="Prasanna A.N."/>
            <person name="Walter M.C."/>
            <person name="O'Connor E."/>
            <person name="Balint B."/>
            <person name="Krizsan K."/>
            <person name="Kiss B."/>
            <person name="Hess J."/>
            <person name="Varga T."/>
            <person name="Slot J."/>
            <person name="Riley R."/>
            <person name="Boka B."/>
            <person name="Rigling D."/>
            <person name="Barry K."/>
            <person name="Lee J."/>
            <person name="Mihaltcheva S."/>
            <person name="LaButti K."/>
            <person name="Lipzen A."/>
            <person name="Waldron R."/>
            <person name="Moloney N.M."/>
            <person name="Sperisen C."/>
            <person name="Kredics L."/>
            <person name="Vagvoelgyi C."/>
            <person name="Patrignani A."/>
            <person name="Fitzpatrick D."/>
            <person name="Nagy I."/>
            <person name="Doyle S."/>
            <person name="Anderson J.B."/>
            <person name="Grigoriev I.V."/>
            <person name="Gueldener U."/>
            <person name="Muensterkoetter M."/>
            <person name="Nagy L.G."/>
        </authorList>
    </citation>
    <scope>NUCLEOTIDE SEQUENCE [LARGE SCALE GENOMIC DNA]</scope>
    <source>
        <strain evidence="2">Ar21-2</strain>
    </source>
</reference>
<dbReference type="OrthoDB" id="3254954at2759"/>
<evidence type="ECO:0000313" key="1">
    <source>
        <dbReference type="EMBL" id="PBK86003.1"/>
    </source>
</evidence>
<dbReference type="InterPro" id="IPR043502">
    <property type="entry name" value="DNA/RNA_pol_sf"/>
</dbReference>
<name>A0A2H3DCM6_ARMGA</name>
<protein>
    <submittedName>
        <fullName evidence="1">Uncharacterized protein</fullName>
    </submittedName>
</protein>
<dbReference type="AlphaFoldDB" id="A0A2H3DCM6"/>
<dbReference type="SUPFAM" id="SSF56672">
    <property type="entry name" value="DNA/RNA polymerases"/>
    <property type="match status" value="1"/>
</dbReference>
<gene>
    <name evidence="1" type="ORF">ARMGADRAFT_1035975</name>
</gene>
<keyword evidence="2" id="KW-1185">Reference proteome</keyword>
<proteinExistence type="predicted"/>